<keyword evidence="2 7" id="KW-1003">Cell membrane</keyword>
<dbReference type="Proteomes" id="UP000824263">
    <property type="component" value="Unassembled WGS sequence"/>
</dbReference>
<dbReference type="GO" id="GO:0008961">
    <property type="term" value="F:phosphatidylglycerol-prolipoprotein diacylglyceryl transferase activity"/>
    <property type="evidence" value="ECO:0007669"/>
    <property type="project" value="UniProtKB-UniRule"/>
</dbReference>
<keyword evidence="3 7" id="KW-0808">Transferase</keyword>
<feature type="binding site" evidence="7">
    <location>
        <position position="145"/>
    </location>
    <ligand>
        <name>a 1,2-diacyl-sn-glycero-3-phospho-(1'-sn-glycerol)</name>
        <dbReference type="ChEBI" id="CHEBI:64716"/>
    </ligand>
</feature>
<dbReference type="EMBL" id="DXGF01000039">
    <property type="protein sequence ID" value="HIW83122.1"/>
    <property type="molecule type" value="Genomic_DNA"/>
</dbReference>
<dbReference type="PANTHER" id="PTHR30589">
    <property type="entry name" value="PROLIPOPROTEIN DIACYLGLYCERYL TRANSFERASE"/>
    <property type="match status" value="1"/>
</dbReference>
<organism evidence="8 9">
    <name type="scientific">Candidatus Dorea gallistercoris</name>
    <dbReference type="NCBI Taxonomy" id="2838542"/>
    <lineage>
        <taxon>Bacteria</taxon>
        <taxon>Bacillati</taxon>
        <taxon>Bacillota</taxon>
        <taxon>Clostridia</taxon>
        <taxon>Lachnospirales</taxon>
        <taxon>Lachnospiraceae</taxon>
        <taxon>Dorea</taxon>
    </lineage>
</organism>
<reference evidence="8" key="2">
    <citation type="submission" date="2021-04" db="EMBL/GenBank/DDBJ databases">
        <authorList>
            <person name="Gilroy R."/>
        </authorList>
    </citation>
    <scope>NUCLEOTIDE SEQUENCE</scope>
    <source>
        <strain evidence="8">ChiSxjej1B13-11762</strain>
    </source>
</reference>
<feature type="transmembrane region" description="Helical" evidence="7">
    <location>
        <begin position="225"/>
        <end position="242"/>
    </location>
</feature>
<feature type="transmembrane region" description="Helical" evidence="7">
    <location>
        <begin position="28"/>
        <end position="48"/>
    </location>
</feature>
<keyword evidence="5 7" id="KW-1133">Transmembrane helix</keyword>
<sequence>MHKSIDFPNLGIHLSSVGDHITLFGFDITFYGILIACGILAGLFLTVREAKRTEQNPEDYYDLAIFAVIFSIIGARLYYVIFSWDIYKDDWKSIFQIREGGLAIYGGIIAAVLTVIVFARVKNLSAPLIFDTAGLGLAAGQAIGRWGNFFNREAFGEYTDGLLAMRLPIDAVRGSDISKLMREHIENVDGVAYIQAHPTFLYESLWCVMVLAVMLIYRRHKKFDGEVFLIYLMGYGIGRFWIESLRTDQLLIPGTSLAVSQILAGVTALAALGLIVWNRVRKTETYRNRE</sequence>
<comment type="subcellular location">
    <subcellularLocation>
        <location evidence="7">Cell membrane</location>
        <topology evidence="7">Multi-pass membrane protein</topology>
    </subcellularLocation>
</comment>
<evidence type="ECO:0000256" key="4">
    <source>
        <dbReference type="ARBA" id="ARBA00022692"/>
    </source>
</evidence>
<dbReference type="PANTHER" id="PTHR30589:SF0">
    <property type="entry name" value="PHOSPHATIDYLGLYCEROL--PROLIPOPROTEIN DIACYLGLYCERYL TRANSFERASE"/>
    <property type="match status" value="1"/>
</dbReference>
<evidence type="ECO:0000256" key="3">
    <source>
        <dbReference type="ARBA" id="ARBA00022679"/>
    </source>
</evidence>
<keyword evidence="4 7" id="KW-0812">Transmembrane</keyword>
<dbReference type="GO" id="GO:0042158">
    <property type="term" value="P:lipoprotein biosynthetic process"/>
    <property type="evidence" value="ECO:0007669"/>
    <property type="project" value="UniProtKB-UniRule"/>
</dbReference>
<evidence type="ECO:0000256" key="6">
    <source>
        <dbReference type="ARBA" id="ARBA00023136"/>
    </source>
</evidence>
<feature type="transmembrane region" description="Helical" evidence="7">
    <location>
        <begin position="262"/>
        <end position="280"/>
    </location>
</feature>
<evidence type="ECO:0000256" key="1">
    <source>
        <dbReference type="ARBA" id="ARBA00007150"/>
    </source>
</evidence>
<comment type="pathway">
    <text evidence="7">Protein modification; lipoprotein biosynthesis (diacylglyceryl transfer).</text>
</comment>
<feature type="transmembrane region" description="Helical" evidence="7">
    <location>
        <begin position="200"/>
        <end position="218"/>
    </location>
</feature>
<comment type="similarity">
    <text evidence="1 7">Belongs to the Lgt family.</text>
</comment>
<comment type="function">
    <text evidence="7">Catalyzes the transfer of the diacylglyceryl group from phosphatidylglycerol to the sulfhydryl group of the N-terminal cysteine of a prolipoprotein, the first step in the formation of mature lipoproteins.</text>
</comment>
<gene>
    <name evidence="7 8" type="primary">lgt</name>
    <name evidence="8" type="ORF">H9873_02205</name>
</gene>
<evidence type="ECO:0000313" key="9">
    <source>
        <dbReference type="Proteomes" id="UP000824263"/>
    </source>
</evidence>
<dbReference type="EC" id="2.5.1.145" evidence="7"/>
<proteinExistence type="inferred from homology"/>
<name>A0A9D1RAJ7_9FIRM</name>
<feature type="transmembrane region" description="Helical" evidence="7">
    <location>
        <begin position="102"/>
        <end position="121"/>
    </location>
</feature>
<comment type="caution">
    <text evidence="8">The sequence shown here is derived from an EMBL/GenBank/DDBJ whole genome shotgun (WGS) entry which is preliminary data.</text>
</comment>
<evidence type="ECO:0000256" key="5">
    <source>
        <dbReference type="ARBA" id="ARBA00022989"/>
    </source>
</evidence>
<evidence type="ECO:0000313" key="8">
    <source>
        <dbReference type="EMBL" id="HIW83122.1"/>
    </source>
</evidence>
<dbReference type="HAMAP" id="MF_01147">
    <property type="entry name" value="Lgt"/>
    <property type="match status" value="1"/>
</dbReference>
<accession>A0A9D1RAJ7</accession>
<feature type="transmembrane region" description="Helical" evidence="7">
    <location>
        <begin position="128"/>
        <end position="147"/>
    </location>
</feature>
<reference evidence="8" key="1">
    <citation type="journal article" date="2021" name="PeerJ">
        <title>Extensive microbial diversity within the chicken gut microbiome revealed by metagenomics and culture.</title>
        <authorList>
            <person name="Gilroy R."/>
            <person name="Ravi A."/>
            <person name="Getino M."/>
            <person name="Pursley I."/>
            <person name="Horton D.L."/>
            <person name="Alikhan N.F."/>
            <person name="Baker D."/>
            <person name="Gharbi K."/>
            <person name="Hall N."/>
            <person name="Watson M."/>
            <person name="Adriaenssens E.M."/>
            <person name="Foster-Nyarko E."/>
            <person name="Jarju S."/>
            <person name="Secka A."/>
            <person name="Antonio M."/>
            <person name="Oren A."/>
            <person name="Chaudhuri R.R."/>
            <person name="La Ragione R."/>
            <person name="Hildebrand F."/>
            <person name="Pallen M.J."/>
        </authorList>
    </citation>
    <scope>NUCLEOTIDE SEQUENCE</scope>
    <source>
        <strain evidence="8">ChiSxjej1B13-11762</strain>
    </source>
</reference>
<protein>
    <recommendedName>
        <fullName evidence="7">Phosphatidylglycerol--prolipoprotein diacylglyceryl transferase</fullName>
        <ecNumber evidence="7">2.5.1.145</ecNumber>
    </recommendedName>
</protein>
<dbReference type="Pfam" id="PF01790">
    <property type="entry name" value="LGT"/>
    <property type="match status" value="1"/>
</dbReference>
<dbReference type="PROSITE" id="PS01311">
    <property type="entry name" value="LGT"/>
    <property type="match status" value="1"/>
</dbReference>
<dbReference type="GO" id="GO:0005886">
    <property type="term" value="C:plasma membrane"/>
    <property type="evidence" value="ECO:0007669"/>
    <property type="project" value="UniProtKB-SubCell"/>
</dbReference>
<dbReference type="NCBIfam" id="TIGR00544">
    <property type="entry name" value="lgt"/>
    <property type="match status" value="1"/>
</dbReference>
<evidence type="ECO:0000256" key="7">
    <source>
        <dbReference type="HAMAP-Rule" id="MF_01147"/>
    </source>
</evidence>
<dbReference type="InterPro" id="IPR001640">
    <property type="entry name" value="Lgt"/>
</dbReference>
<evidence type="ECO:0000256" key="2">
    <source>
        <dbReference type="ARBA" id="ARBA00022475"/>
    </source>
</evidence>
<feature type="transmembrane region" description="Helical" evidence="7">
    <location>
        <begin position="60"/>
        <end position="82"/>
    </location>
</feature>
<comment type="catalytic activity">
    <reaction evidence="7">
        <text>L-cysteinyl-[prolipoprotein] + a 1,2-diacyl-sn-glycero-3-phospho-(1'-sn-glycerol) = an S-1,2-diacyl-sn-glyceryl-L-cysteinyl-[prolipoprotein] + sn-glycerol 1-phosphate + H(+)</text>
        <dbReference type="Rhea" id="RHEA:56712"/>
        <dbReference type="Rhea" id="RHEA-COMP:14679"/>
        <dbReference type="Rhea" id="RHEA-COMP:14680"/>
        <dbReference type="ChEBI" id="CHEBI:15378"/>
        <dbReference type="ChEBI" id="CHEBI:29950"/>
        <dbReference type="ChEBI" id="CHEBI:57685"/>
        <dbReference type="ChEBI" id="CHEBI:64716"/>
        <dbReference type="ChEBI" id="CHEBI:140658"/>
        <dbReference type="EC" id="2.5.1.145"/>
    </reaction>
</comment>
<keyword evidence="6 7" id="KW-0472">Membrane</keyword>
<dbReference type="AlphaFoldDB" id="A0A9D1RAJ7"/>